<keyword evidence="3" id="KW-1185">Reference proteome</keyword>
<reference evidence="2 3" key="1">
    <citation type="submission" date="2024-04" db="EMBL/GenBank/DDBJ databases">
        <title>Albibacterium profundi sp. nov., isolated from sediment of the Challenger Deep of Mariana Trench.</title>
        <authorList>
            <person name="Wang Y."/>
        </authorList>
    </citation>
    <scope>NUCLEOTIDE SEQUENCE [LARGE SCALE GENOMIC DNA]</scope>
    <source>
        <strain evidence="2 3">RHL897</strain>
    </source>
</reference>
<dbReference type="Pfam" id="PF01261">
    <property type="entry name" value="AP_endonuc_2"/>
    <property type="match status" value="1"/>
</dbReference>
<evidence type="ECO:0000313" key="2">
    <source>
        <dbReference type="EMBL" id="MFB5946813.1"/>
    </source>
</evidence>
<gene>
    <name evidence="2" type="ORF">WKR92_13345</name>
</gene>
<name>A0ABV5CGX6_9SPHI</name>
<dbReference type="EMBL" id="JBBVGT010000003">
    <property type="protein sequence ID" value="MFB5946813.1"/>
    <property type="molecule type" value="Genomic_DNA"/>
</dbReference>
<dbReference type="InterPro" id="IPR036237">
    <property type="entry name" value="Xyl_isomerase-like_sf"/>
</dbReference>
<accession>A0ABV5CGX6</accession>
<protein>
    <submittedName>
        <fullName evidence="2">Sugar phosphate isomerase/epimerase family protein</fullName>
    </submittedName>
</protein>
<dbReference type="RefSeq" id="WP_375558342.1">
    <property type="nucleotide sequence ID" value="NZ_JBBVGT010000003.1"/>
</dbReference>
<evidence type="ECO:0000259" key="1">
    <source>
        <dbReference type="Pfam" id="PF01261"/>
    </source>
</evidence>
<sequence length="289" mass="32335">MPLDVKLGASTWLWMSPFTTNKATELFPVIKKLGYDTVELAIEDPSAIDAKEIKQYLLDFDLKATVCGAFGETRDLTNDDEKYRQVGLDYIEQCLDIAAVLEAGFFAGPMYSAVGKARLVPPEKKKIEWERAVKGLQEASVMAQKRGLGLAIEPLNRFESDLINNVEDVLALIHDINHPAAKICLDMFHMNIEEPDPENAIVQAGDKLLHMQVSENYRGVPGTGGAHWAAYYRGLEKIAYKGTVSIESFTPENKELAAAVCIWKTFTASQDDFAKEGHDFLRKWINNDY</sequence>
<dbReference type="GO" id="GO:0016853">
    <property type="term" value="F:isomerase activity"/>
    <property type="evidence" value="ECO:0007669"/>
    <property type="project" value="UniProtKB-KW"/>
</dbReference>
<dbReference type="SUPFAM" id="SSF51658">
    <property type="entry name" value="Xylose isomerase-like"/>
    <property type="match status" value="1"/>
</dbReference>
<dbReference type="InterPro" id="IPR013022">
    <property type="entry name" value="Xyl_isomerase-like_TIM-brl"/>
</dbReference>
<dbReference type="InterPro" id="IPR050312">
    <property type="entry name" value="IolE/XylAMocC-like"/>
</dbReference>
<comment type="caution">
    <text evidence="2">The sequence shown here is derived from an EMBL/GenBank/DDBJ whole genome shotgun (WGS) entry which is preliminary data.</text>
</comment>
<proteinExistence type="predicted"/>
<dbReference type="PANTHER" id="PTHR12110:SF41">
    <property type="entry name" value="INOSOSE DEHYDRATASE"/>
    <property type="match status" value="1"/>
</dbReference>
<feature type="domain" description="Xylose isomerase-like TIM barrel" evidence="1">
    <location>
        <begin position="29"/>
        <end position="282"/>
    </location>
</feature>
<organism evidence="2 3">
    <name type="scientific">Albibacterium profundi</name>
    <dbReference type="NCBI Taxonomy" id="3134906"/>
    <lineage>
        <taxon>Bacteria</taxon>
        <taxon>Pseudomonadati</taxon>
        <taxon>Bacteroidota</taxon>
        <taxon>Sphingobacteriia</taxon>
        <taxon>Sphingobacteriales</taxon>
        <taxon>Sphingobacteriaceae</taxon>
        <taxon>Albibacterium</taxon>
    </lineage>
</organism>
<dbReference type="Gene3D" id="3.20.20.150">
    <property type="entry name" value="Divalent-metal-dependent TIM barrel enzymes"/>
    <property type="match status" value="1"/>
</dbReference>
<dbReference type="PANTHER" id="PTHR12110">
    <property type="entry name" value="HYDROXYPYRUVATE ISOMERASE"/>
    <property type="match status" value="1"/>
</dbReference>
<dbReference type="Proteomes" id="UP001580928">
    <property type="component" value="Unassembled WGS sequence"/>
</dbReference>
<evidence type="ECO:0000313" key="3">
    <source>
        <dbReference type="Proteomes" id="UP001580928"/>
    </source>
</evidence>
<keyword evidence="2" id="KW-0413">Isomerase</keyword>